<dbReference type="InterPro" id="IPR029068">
    <property type="entry name" value="Glyas_Bleomycin-R_OHBP_Dase"/>
</dbReference>
<keyword evidence="3" id="KW-1185">Reference proteome</keyword>
<sequence length="206" mass="23397">MSAPLETATNPKDFKLKTRGLHHAAYLTKDMDKTIDFYHNLLNMPLVVTLALPEPDPFAGEIPVRGDVAGTRHYFFDCGQGASLAFFSWNESFGDIDPDLGVMHHISLNVETVDELYALKEKLEAHGISVTKVIDHFFCKSIYFRDPNGLYLEYSSSTIEYHEDKPFLEDPEPLDEAVKALGDKLSDYKTQFREGHNFVDPDNKKH</sequence>
<gene>
    <name evidence="2" type="ORF">JCM17846_27600</name>
</gene>
<dbReference type="SUPFAM" id="SSF54593">
    <property type="entry name" value="Glyoxalase/Bleomycin resistance protein/Dihydroxybiphenyl dioxygenase"/>
    <property type="match status" value="1"/>
</dbReference>
<dbReference type="EMBL" id="BKCN01000017">
    <property type="protein sequence ID" value="GER05078.1"/>
    <property type="molecule type" value="Genomic_DNA"/>
</dbReference>
<dbReference type="InterPro" id="IPR004360">
    <property type="entry name" value="Glyas_Fos-R_dOase_dom"/>
</dbReference>
<dbReference type="Gene3D" id="3.10.180.10">
    <property type="entry name" value="2,3-Dihydroxybiphenyl 1,2-Dioxygenase, domain 1"/>
    <property type="match status" value="1"/>
</dbReference>
<dbReference type="PANTHER" id="PTHR36110">
    <property type="entry name" value="RING-CLEAVING DIOXYGENASE MHQE-RELATED"/>
    <property type="match status" value="1"/>
</dbReference>
<comment type="caution">
    <text evidence="2">The sequence shown here is derived from an EMBL/GenBank/DDBJ whole genome shotgun (WGS) entry which is preliminary data.</text>
</comment>
<dbReference type="Proteomes" id="UP000324996">
    <property type="component" value="Unassembled WGS sequence"/>
</dbReference>
<protein>
    <recommendedName>
        <fullName evidence="1">VOC domain-containing protein</fullName>
    </recommendedName>
</protein>
<dbReference type="CDD" id="cd06587">
    <property type="entry name" value="VOC"/>
    <property type="match status" value="1"/>
</dbReference>
<accession>A0A5A7NAF2</accession>
<organism evidence="2 3">
    <name type="scientific">Iodidimonas nitroreducens</name>
    <dbReference type="NCBI Taxonomy" id="1236968"/>
    <lineage>
        <taxon>Bacteria</taxon>
        <taxon>Pseudomonadati</taxon>
        <taxon>Pseudomonadota</taxon>
        <taxon>Alphaproteobacteria</taxon>
        <taxon>Iodidimonadales</taxon>
        <taxon>Iodidimonadaceae</taxon>
        <taxon>Iodidimonas</taxon>
    </lineage>
</organism>
<dbReference type="AlphaFoldDB" id="A0A5A7NAF2"/>
<dbReference type="InterPro" id="IPR037523">
    <property type="entry name" value="VOC_core"/>
</dbReference>
<dbReference type="Pfam" id="PF00903">
    <property type="entry name" value="Glyoxalase"/>
    <property type="match status" value="1"/>
</dbReference>
<evidence type="ECO:0000313" key="2">
    <source>
        <dbReference type="EMBL" id="GER05078.1"/>
    </source>
</evidence>
<evidence type="ECO:0000259" key="1">
    <source>
        <dbReference type="PROSITE" id="PS51819"/>
    </source>
</evidence>
<name>A0A5A7NAF2_9PROT</name>
<evidence type="ECO:0000313" key="3">
    <source>
        <dbReference type="Proteomes" id="UP000324996"/>
    </source>
</evidence>
<reference evidence="2 3" key="1">
    <citation type="submission" date="2019-09" db="EMBL/GenBank/DDBJ databases">
        <title>NBRP : Genome information of microbial organism related human and environment.</title>
        <authorList>
            <person name="Hattori M."/>
            <person name="Oshima K."/>
            <person name="Inaba H."/>
            <person name="Suda W."/>
            <person name="Sakamoto M."/>
            <person name="Iino T."/>
            <person name="Kitahara M."/>
            <person name="Oshida Y."/>
            <person name="Iida T."/>
            <person name="Kudo T."/>
            <person name="Itoh T."/>
            <person name="Ohkuma M."/>
        </authorList>
    </citation>
    <scope>NUCLEOTIDE SEQUENCE [LARGE SCALE GENOMIC DNA]</scope>
    <source>
        <strain evidence="2 3">Q-1</strain>
    </source>
</reference>
<dbReference type="InterPro" id="IPR052537">
    <property type="entry name" value="Extradiol_RC_dioxygenase"/>
</dbReference>
<proteinExistence type="predicted"/>
<dbReference type="PANTHER" id="PTHR36110:SF4">
    <property type="entry name" value="RING-CLEAVING DIOXYGENASE MHQA-RELATED"/>
    <property type="match status" value="1"/>
</dbReference>
<feature type="domain" description="VOC" evidence="1">
    <location>
        <begin position="20"/>
        <end position="157"/>
    </location>
</feature>
<dbReference type="PROSITE" id="PS51819">
    <property type="entry name" value="VOC"/>
    <property type="match status" value="1"/>
</dbReference>